<sequence>MSVGMRPRLIKAARVVTMCDEDPYLIAAEPAFVTIGEWITAVGEYDDLLAQHPNAELVDFGNATIVPGFNDAHQHPTMTAGNMRGVDLSHATSHAQVASLLSERISSSATGEWVVGTRYDHAKSGDITPLSRDDLDELTGQHPVLLINIGAHWGVVNSAGLHAAGLTEASQDPPGGELVRDADGRLTGIVHEQALFDVAYPALSRGNPAIPPQDQEAALAQLIETLRALNALGITSVGDAMVGPVELGLLQEAHRRGLLTVRVNALLTYPHVDALRRTGLRTDFGDRWLRIGGIKAFADGAVAGGTCLVDEPFEGTEDHGIQTLPVEELDELVELVHRSGNRLAIHANGDRAIRMVLDSIESARQKHPDVQVQHRIEHCTVVDDDIVDRLRRSGTIAVPFGSYVDFHGDKLLAYYGADRLERMFAHRKLLDSGVPVAGSSDFPCGPVEPLRALRSCITRRSGSGKSDGQVLGGSQRITPVEALALYTTGSAHASGEDDCKGRIWPGFLADFAVLNGDPLTVDPIALPDLDVRQTWVGGEPVWHLGQER</sequence>
<dbReference type="PANTHER" id="PTHR22642:SF2">
    <property type="entry name" value="PROTEIN LONG AFTER FAR-RED 3"/>
    <property type="match status" value="1"/>
</dbReference>
<dbReference type="SUPFAM" id="SSF51338">
    <property type="entry name" value="Composite domain of metallo-dependent hydrolases"/>
    <property type="match status" value="2"/>
</dbReference>
<dbReference type="SUPFAM" id="SSF51556">
    <property type="entry name" value="Metallo-dependent hydrolases"/>
    <property type="match status" value="1"/>
</dbReference>
<gene>
    <name evidence="2" type="ORF">IQ251_15100</name>
</gene>
<dbReference type="RefSeq" id="WP_193929228.1">
    <property type="nucleotide sequence ID" value="NZ_JADEYC010000025.1"/>
</dbReference>
<dbReference type="InterPro" id="IPR033932">
    <property type="entry name" value="YtcJ-like"/>
</dbReference>
<protein>
    <submittedName>
        <fullName evidence="2">Amidohydrolase</fullName>
    </submittedName>
</protein>
<dbReference type="EMBL" id="JADEYC010000025">
    <property type="protein sequence ID" value="MBE9375779.1"/>
    <property type="molecule type" value="Genomic_DNA"/>
</dbReference>
<accession>A0A929B9I5</accession>
<dbReference type="Gene3D" id="3.10.310.70">
    <property type="match status" value="1"/>
</dbReference>
<comment type="caution">
    <text evidence="2">The sequence shown here is derived from an EMBL/GenBank/DDBJ whole genome shotgun (WGS) entry which is preliminary data.</text>
</comment>
<evidence type="ECO:0000313" key="3">
    <source>
        <dbReference type="Proteomes" id="UP000598360"/>
    </source>
</evidence>
<evidence type="ECO:0000313" key="2">
    <source>
        <dbReference type="EMBL" id="MBE9375779.1"/>
    </source>
</evidence>
<dbReference type="InterPro" id="IPR032466">
    <property type="entry name" value="Metal_Hydrolase"/>
</dbReference>
<dbReference type="InterPro" id="IPR013108">
    <property type="entry name" value="Amidohydro_3"/>
</dbReference>
<dbReference type="AlphaFoldDB" id="A0A929B9I5"/>
<dbReference type="Gene3D" id="2.30.40.10">
    <property type="entry name" value="Urease, subunit C, domain 1"/>
    <property type="match status" value="1"/>
</dbReference>
<dbReference type="PANTHER" id="PTHR22642">
    <property type="entry name" value="IMIDAZOLONEPROPIONASE"/>
    <property type="match status" value="1"/>
</dbReference>
<organism evidence="2 3">
    <name type="scientific">Saccharopolyspora montiporae</name>
    <dbReference type="NCBI Taxonomy" id="2781240"/>
    <lineage>
        <taxon>Bacteria</taxon>
        <taxon>Bacillati</taxon>
        <taxon>Actinomycetota</taxon>
        <taxon>Actinomycetes</taxon>
        <taxon>Pseudonocardiales</taxon>
        <taxon>Pseudonocardiaceae</taxon>
        <taxon>Saccharopolyspora</taxon>
    </lineage>
</organism>
<dbReference type="Proteomes" id="UP000598360">
    <property type="component" value="Unassembled WGS sequence"/>
</dbReference>
<evidence type="ECO:0000259" key="1">
    <source>
        <dbReference type="Pfam" id="PF07969"/>
    </source>
</evidence>
<name>A0A929B9I5_9PSEU</name>
<dbReference type="GO" id="GO:0016810">
    <property type="term" value="F:hydrolase activity, acting on carbon-nitrogen (but not peptide) bonds"/>
    <property type="evidence" value="ECO:0007669"/>
    <property type="project" value="InterPro"/>
</dbReference>
<reference evidence="2" key="1">
    <citation type="submission" date="2020-10" db="EMBL/GenBank/DDBJ databases">
        <title>Diversity and distribution of actinomycetes associated with coral in the coast of Hainan.</title>
        <authorList>
            <person name="Li F."/>
        </authorList>
    </citation>
    <scope>NUCLEOTIDE SEQUENCE</scope>
    <source>
        <strain evidence="2">HNM0983</strain>
    </source>
</reference>
<dbReference type="Pfam" id="PF07969">
    <property type="entry name" value="Amidohydro_3"/>
    <property type="match status" value="1"/>
</dbReference>
<proteinExistence type="predicted"/>
<dbReference type="CDD" id="cd01300">
    <property type="entry name" value="YtcJ_like"/>
    <property type="match status" value="1"/>
</dbReference>
<dbReference type="Gene3D" id="3.20.20.140">
    <property type="entry name" value="Metal-dependent hydrolases"/>
    <property type="match status" value="1"/>
</dbReference>
<keyword evidence="3" id="KW-1185">Reference proteome</keyword>
<feature type="domain" description="Amidohydrolase 3" evidence="1">
    <location>
        <begin position="56"/>
        <end position="541"/>
    </location>
</feature>
<dbReference type="InterPro" id="IPR011059">
    <property type="entry name" value="Metal-dep_hydrolase_composite"/>
</dbReference>